<protein>
    <submittedName>
        <fullName evidence="6">Diacylglycerol/lipid kinase family protein</fullName>
        <ecNumber evidence="6">2.7.1.-</ecNumber>
    </submittedName>
</protein>
<dbReference type="InterPro" id="IPR016064">
    <property type="entry name" value="NAD/diacylglycerol_kinase_sf"/>
</dbReference>
<dbReference type="Pfam" id="PF00781">
    <property type="entry name" value="DAGK_cat"/>
    <property type="match status" value="1"/>
</dbReference>
<evidence type="ECO:0000256" key="1">
    <source>
        <dbReference type="ARBA" id="ARBA00022679"/>
    </source>
</evidence>
<dbReference type="EMBL" id="JBHUIV010000016">
    <property type="protein sequence ID" value="MFD2202376.1"/>
    <property type="molecule type" value="Genomic_DNA"/>
</dbReference>
<comment type="caution">
    <text evidence="6">The sequence shown here is derived from an EMBL/GenBank/DDBJ whole genome shotgun (WGS) entry which is preliminary data.</text>
</comment>
<dbReference type="SUPFAM" id="SSF111331">
    <property type="entry name" value="NAD kinase/diacylglycerol kinase-like"/>
    <property type="match status" value="1"/>
</dbReference>
<evidence type="ECO:0000256" key="4">
    <source>
        <dbReference type="ARBA" id="ARBA00022840"/>
    </source>
</evidence>
<evidence type="ECO:0000259" key="5">
    <source>
        <dbReference type="PROSITE" id="PS50146"/>
    </source>
</evidence>
<keyword evidence="1 6" id="KW-0808">Transferase</keyword>
<dbReference type="InterPro" id="IPR050187">
    <property type="entry name" value="Lipid_Phosphate_FormReg"/>
</dbReference>
<keyword evidence="7" id="KW-1185">Reference proteome</keyword>
<keyword evidence="4" id="KW-0067">ATP-binding</keyword>
<dbReference type="Proteomes" id="UP001597414">
    <property type="component" value="Unassembled WGS sequence"/>
</dbReference>
<dbReference type="PANTHER" id="PTHR12358">
    <property type="entry name" value="SPHINGOSINE KINASE"/>
    <property type="match status" value="1"/>
</dbReference>
<name>A0ABW5BAL8_9BACT</name>
<evidence type="ECO:0000313" key="7">
    <source>
        <dbReference type="Proteomes" id="UP001597414"/>
    </source>
</evidence>
<dbReference type="NCBIfam" id="TIGR00147">
    <property type="entry name" value="YegS/Rv2252/BmrU family lipid kinase"/>
    <property type="match status" value="1"/>
</dbReference>
<accession>A0ABW5BAL8</accession>
<dbReference type="PANTHER" id="PTHR12358:SF54">
    <property type="entry name" value="SPHINGOSINE KINASE RELATED PROTEIN"/>
    <property type="match status" value="1"/>
</dbReference>
<dbReference type="InterPro" id="IPR017438">
    <property type="entry name" value="ATP-NAD_kinase_N"/>
</dbReference>
<dbReference type="PROSITE" id="PS50146">
    <property type="entry name" value="DAGK"/>
    <property type="match status" value="1"/>
</dbReference>
<keyword evidence="2" id="KW-0547">Nucleotide-binding</keyword>
<feature type="domain" description="DAGKc" evidence="5">
    <location>
        <begin position="1"/>
        <end position="132"/>
    </location>
</feature>
<keyword evidence="3 6" id="KW-0418">Kinase</keyword>
<proteinExistence type="predicted"/>
<dbReference type="InterPro" id="IPR005218">
    <property type="entry name" value="Diacylglycerol/lipid_kinase"/>
</dbReference>
<sequence length="301" mass="33576">MRPIVTFIVHGQISRKSKLLRLINETFAGDFVVKVKQTTEFHHADLLTTKALEEGTDFLIAVGGDGTVHEVVNAYLSFGLLKEVPIGIIPHGRGNDFVKSLGIHQNLKSLLNAVQKNQPKSIDVGWMMFSDSDRNIINRYFVNISDIGLGGLAVQMIKNRPKFLSPNISYAWAIFKSLIFYKSQNVKIITHDWSYEGNVMSLCMANGKYFGSGLCIAPEAELDDGIAEIVIIGNVGIWDYLTKISQLKSGKKIIHPKVFYGKAKKCSIESQVPIPIDMDGEFVGYTPLKMEMLQKKVKILI</sequence>
<evidence type="ECO:0000313" key="6">
    <source>
        <dbReference type="EMBL" id="MFD2202376.1"/>
    </source>
</evidence>
<reference evidence="7" key="1">
    <citation type="journal article" date="2019" name="Int. J. Syst. Evol. Microbiol.">
        <title>The Global Catalogue of Microorganisms (GCM) 10K type strain sequencing project: providing services to taxonomists for standard genome sequencing and annotation.</title>
        <authorList>
            <consortium name="The Broad Institute Genomics Platform"/>
            <consortium name="The Broad Institute Genome Sequencing Center for Infectious Disease"/>
            <person name="Wu L."/>
            <person name="Ma J."/>
        </authorList>
    </citation>
    <scope>NUCLEOTIDE SEQUENCE [LARGE SCALE GENOMIC DNA]</scope>
    <source>
        <strain evidence="7">KCTC 19812</strain>
    </source>
</reference>
<evidence type="ECO:0000256" key="3">
    <source>
        <dbReference type="ARBA" id="ARBA00022777"/>
    </source>
</evidence>
<dbReference type="InterPro" id="IPR001206">
    <property type="entry name" value="Diacylglycerol_kinase_cat_dom"/>
</dbReference>
<dbReference type="InterPro" id="IPR045540">
    <property type="entry name" value="YegS/DAGK_C"/>
</dbReference>
<dbReference type="Gene3D" id="2.60.200.40">
    <property type="match status" value="1"/>
</dbReference>
<dbReference type="Gene3D" id="3.40.50.10330">
    <property type="entry name" value="Probable inorganic polyphosphate/atp-NAD kinase, domain 1"/>
    <property type="match status" value="1"/>
</dbReference>
<dbReference type="GO" id="GO:0016301">
    <property type="term" value="F:kinase activity"/>
    <property type="evidence" value="ECO:0007669"/>
    <property type="project" value="UniProtKB-KW"/>
</dbReference>
<dbReference type="RefSeq" id="WP_380803154.1">
    <property type="nucleotide sequence ID" value="NZ_JBHUIV010000016.1"/>
</dbReference>
<evidence type="ECO:0000256" key="2">
    <source>
        <dbReference type="ARBA" id="ARBA00022741"/>
    </source>
</evidence>
<dbReference type="Pfam" id="PF19279">
    <property type="entry name" value="YegS_C"/>
    <property type="match status" value="1"/>
</dbReference>
<organism evidence="6 7">
    <name type="scientific">Shivajiella indica</name>
    <dbReference type="NCBI Taxonomy" id="872115"/>
    <lineage>
        <taxon>Bacteria</taxon>
        <taxon>Pseudomonadati</taxon>
        <taxon>Bacteroidota</taxon>
        <taxon>Cytophagia</taxon>
        <taxon>Cytophagales</taxon>
        <taxon>Cyclobacteriaceae</taxon>
        <taxon>Shivajiella</taxon>
    </lineage>
</organism>
<dbReference type="EC" id="2.7.1.-" evidence="6"/>
<gene>
    <name evidence="6" type="ORF">ACFSKV_12450</name>
</gene>